<dbReference type="EMBL" id="GL732530">
    <property type="protein sequence ID" value="EFX86227.1"/>
    <property type="molecule type" value="Genomic_DNA"/>
</dbReference>
<proteinExistence type="predicted"/>
<feature type="region of interest" description="Disordered" evidence="1">
    <location>
        <begin position="46"/>
        <end position="66"/>
    </location>
</feature>
<reference evidence="2 3" key="1">
    <citation type="journal article" date="2011" name="Science">
        <title>The ecoresponsive genome of Daphnia pulex.</title>
        <authorList>
            <person name="Colbourne J.K."/>
            <person name="Pfrender M.E."/>
            <person name="Gilbert D."/>
            <person name="Thomas W.K."/>
            <person name="Tucker A."/>
            <person name="Oakley T.H."/>
            <person name="Tokishita S."/>
            <person name="Aerts A."/>
            <person name="Arnold G.J."/>
            <person name="Basu M.K."/>
            <person name="Bauer D.J."/>
            <person name="Caceres C.E."/>
            <person name="Carmel L."/>
            <person name="Casola C."/>
            <person name="Choi J.H."/>
            <person name="Detter J.C."/>
            <person name="Dong Q."/>
            <person name="Dusheyko S."/>
            <person name="Eads B.D."/>
            <person name="Frohlich T."/>
            <person name="Geiler-Samerotte K.A."/>
            <person name="Gerlach D."/>
            <person name="Hatcher P."/>
            <person name="Jogdeo S."/>
            <person name="Krijgsveld J."/>
            <person name="Kriventseva E.V."/>
            <person name="Kultz D."/>
            <person name="Laforsch C."/>
            <person name="Lindquist E."/>
            <person name="Lopez J."/>
            <person name="Manak J.R."/>
            <person name="Muller J."/>
            <person name="Pangilinan J."/>
            <person name="Patwardhan R.P."/>
            <person name="Pitluck S."/>
            <person name="Pritham E.J."/>
            <person name="Rechtsteiner A."/>
            <person name="Rho M."/>
            <person name="Rogozin I.B."/>
            <person name="Sakarya O."/>
            <person name="Salamov A."/>
            <person name="Schaack S."/>
            <person name="Shapiro H."/>
            <person name="Shiga Y."/>
            <person name="Skalitzky C."/>
            <person name="Smith Z."/>
            <person name="Souvorov A."/>
            <person name="Sung W."/>
            <person name="Tang Z."/>
            <person name="Tsuchiya D."/>
            <person name="Tu H."/>
            <person name="Vos H."/>
            <person name="Wang M."/>
            <person name="Wolf Y.I."/>
            <person name="Yamagata H."/>
            <person name="Yamada T."/>
            <person name="Ye Y."/>
            <person name="Shaw J.R."/>
            <person name="Andrews J."/>
            <person name="Crease T.J."/>
            <person name="Tang H."/>
            <person name="Lucas S.M."/>
            <person name="Robertson H.M."/>
            <person name="Bork P."/>
            <person name="Koonin E.V."/>
            <person name="Zdobnov E.M."/>
            <person name="Grigoriev I.V."/>
            <person name="Lynch M."/>
            <person name="Boore J.L."/>
        </authorList>
    </citation>
    <scope>NUCLEOTIDE SEQUENCE [LARGE SCALE GENOMIC DNA]</scope>
</reference>
<evidence type="ECO:0000256" key="1">
    <source>
        <dbReference type="SAM" id="MobiDB-lite"/>
    </source>
</evidence>
<evidence type="ECO:0000313" key="3">
    <source>
        <dbReference type="Proteomes" id="UP000000305"/>
    </source>
</evidence>
<feature type="region of interest" description="Disordered" evidence="1">
    <location>
        <begin position="1"/>
        <end position="32"/>
    </location>
</feature>
<dbReference type="AlphaFoldDB" id="E9G2C8"/>
<accession>E9G2C8</accession>
<organism evidence="2 3">
    <name type="scientific">Daphnia pulex</name>
    <name type="common">Water flea</name>
    <dbReference type="NCBI Taxonomy" id="6669"/>
    <lineage>
        <taxon>Eukaryota</taxon>
        <taxon>Metazoa</taxon>
        <taxon>Ecdysozoa</taxon>
        <taxon>Arthropoda</taxon>
        <taxon>Crustacea</taxon>
        <taxon>Branchiopoda</taxon>
        <taxon>Diplostraca</taxon>
        <taxon>Cladocera</taxon>
        <taxon>Anomopoda</taxon>
        <taxon>Daphniidae</taxon>
        <taxon>Daphnia</taxon>
    </lineage>
</organism>
<name>E9G2C8_DAPPU</name>
<dbReference type="Proteomes" id="UP000000305">
    <property type="component" value="Unassembled WGS sequence"/>
</dbReference>
<dbReference type="HOGENOM" id="CLU_1148228_0_0_1"/>
<sequence length="242" mass="27361">MTDVRRGVYRSLPSDQTKESGSKKGKKGTTSLGAILLRLPSSVARHNSWKKQEGAQWGKQQRNSLPSPVTLYDIPRMTPLQWSDLLGKNDRELHEEARQYLLKSQGVVDEGQLAAWHRDSVNVPARSMLSRISERKHASISSHKSQHEDKKTDEFPSFGSCCFLTVTGWNAMTSSLLFLYPFRLPPRGHSKSNPRRKVAHHLETLDSLLLTKCDSNLSGKSNQHFLSSDTRTRLEITRAIDL</sequence>
<dbReference type="KEGG" id="dpx:DAPPUDRAFT_98102"/>
<keyword evidence="3" id="KW-1185">Reference proteome</keyword>
<protein>
    <submittedName>
        <fullName evidence="2">Uncharacterized protein</fullName>
    </submittedName>
</protein>
<gene>
    <name evidence="2" type="ORF">DAPPUDRAFT_98102</name>
</gene>
<evidence type="ECO:0000313" key="2">
    <source>
        <dbReference type="EMBL" id="EFX86227.1"/>
    </source>
</evidence>
<dbReference type="InParanoid" id="E9G2C8"/>